<evidence type="ECO:0000313" key="1">
    <source>
        <dbReference type="EMBL" id="CAL0335187.1"/>
    </source>
</evidence>
<dbReference type="EMBL" id="CAXHTB010000026">
    <property type="protein sequence ID" value="CAL0335187.1"/>
    <property type="molecule type" value="Genomic_DNA"/>
</dbReference>
<comment type="caution">
    <text evidence="1">The sequence shown here is derived from an EMBL/GenBank/DDBJ whole genome shotgun (WGS) entry which is preliminary data.</text>
</comment>
<dbReference type="AlphaFoldDB" id="A0AAV1YMZ9"/>
<sequence>MGPTDYFIFVYTSQQLKQLNPKSPPMVFIFSSFLLISPICLGKEKVKALDEL</sequence>
<protein>
    <submittedName>
        <fullName evidence="1">Uncharacterized protein</fullName>
    </submittedName>
</protein>
<dbReference type="Proteomes" id="UP001497480">
    <property type="component" value="Unassembled WGS sequence"/>
</dbReference>
<keyword evidence="2" id="KW-1185">Reference proteome</keyword>
<proteinExistence type="predicted"/>
<gene>
    <name evidence="1" type="ORF">LLUT_LOCUS36247</name>
</gene>
<accession>A0AAV1YMZ9</accession>
<name>A0AAV1YMZ9_LUPLU</name>
<organism evidence="1 2">
    <name type="scientific">Lupinus luteus</name>
    <name type="common">European yellow lupine</name>
    <dbReference type="NCBI Taxonomy" id="3873"/>
    <lineage>
        <taxon>Eukaryota</taxon>
        <taxon>Viridiplantae</taxon>
        <taxon>Streptophyta</taxon>
        <taxon>Embryophyta</taxon>
        <taxon>Tracheophyta</taxon>
        <taxon>Spermatophyta</taxon>
        <taxon>Magnoliopsida</taxon>
        <taxon>eudicotyledons</taxon>
        <taxon>Gunneridae</taxon>
        <taxon>Pentapetalae</taxon>
        <taxon>rosids</taxon>
        <taxon>fabids</taxon>
        <taxon>Fabales</taxon>
        <taxon>Fabaceae</taxon>
        <taxon>Papilionoideae</taxon>
        <taxon>50 kb inversion clade</taxon>
        <taxon>genistoids sensu lato</taxon>
        <taxon>core genistoids</taxon>
        <taxon>Genisteae</taxon>
        <taxon>Lupinus</taxon>
    </lineage>
</organism>
<evidence type="ECO:0000313" key="2">
    <source>
        <dbReference type="Proteomes" id="UP001497480"/>
    </source>
</evidence>
<reference evidence="1 2" key="1">
    <citation type="submission" date="2024-03" db="EMBL/GenBank/DDBJ databases">
        <authorList>
            <person name="Martinez-Hernandez J."/>
        </authorList>
    </citation>
    <scope>NUCLEOTIDE SEQUENCE [LARGE SCALE GENOMIC DNA]</scope>
</reference>